<dbReference type="AlphaFoldDB" id="A0A8J3SAQ6"/>
<keyword evidence="2" id="KW-1185">Reference proteome</keyword>
<dbReference type="EMBL" id="BOOI01000046">
    <property type="protein sequence ID" value="GIH86383.1"/>
    <property type="molecule type" value="Genomic_DNA"/>
</dbReference>
<evidence type="ECO:0000313" key="2">
    <source>
        <dbReference type="Proteomes" id="UP000655044"/>
    </source>
</evidence>
<name>A0A8J3SAQ6_PLARO</name>
<evidence type="ECO:0000313" key="1">
    <source>
        <dbReference type="EMBL" id="GIH86383.1"/>
    </source>
</evidence>
<gene>
    <name evidence="1" type="ORF">Pro02_47910</name>
</gene>
<dbReference type="RefSeq" id="WP_189242962.1">
    <property type="nucleotide sequence ID" value="NZ_BMQP01000026.1"/>
</dbReference>
<protein>
    <submittedName>
        <fullName evidence="1">Uncharacterized protein</fullName>
    </submittedName>
</protein>
<reference evidence="1" key="1">
    <citation type="submission" date="2021-01" db="EMBL/GenBank/DDBJ databases">
        <title>Whole genome shotgun sequence of Planobispora rosea NBRC 15558.</title>
        <authorList>
            <person name="Komaki H."/>
            <person name="Tamura T."/>
        </authorList>
    </citation>
    <scope>NUCLEOTIDE SEQUENCE</scope>
    <source>
        <strain evidence="1">NBRC 15558</strain>
    </source>
</reference>
<dbReference type="Proteomes" id="UP000655044">
    <property type="component" value="Unassembled WGS sequence"/>
</dbReference>
<organism evidence="1 2">
    <name type="scientific">Planobispora rosea</name>
    <dbReference type="NCBI Taxonomy" id="35762"/>
    <lineage>
        <taxon>Bacteria</taxon>
        <taxon>Bacillati</taxon>
        <taxon>Actinomycetota</taxon>
        <taxon>Actinomycetes</taxon>
        <taxon>Streptosporangiales</taxon>
        <taxon>Streptosporangiaceae</taxon>
        <taxon>Planobispora</taxon>
    </lineage>
</organism>
<comment type="caution">
    <text evidence="1">The sequence shown here is derived from an EMBL/GenBank/DDBJ whole genome shotgun (WGS) entry which is preliminary data.</text>
</comment>
<accession>A0A8J3SAQ6</accession>
<proteinExistence type="predicted"/>
<sequence length="182" mass="20294">MRTNHPLLTLAEVEQYVLTGAVDAVTVVTPRFNPFLAVYKQTGISPDKVLQQRWMALRIRSWDSRVPGLYIGARELGLAHPDNRPALTGADAENAVKARLDGPLRLGVGHVVLWTWKQNWSGTAWRLNDAGLRSNSVWDALKARKALRRTGITFNPREVEVGIAEDLREIAQVASTVYLTTQ</sequence>